<keyword evidence="3" id="KW-1185">Reference proteome</keyword>
<evidence type="ECO:0000313" key="3">
    <source>
        <dbReference type="Proteomes" id="UP001146019"/>
    </source>
</evidence>
<evidence type="ECO:0000313" key="2">
    <source>
        <dbReference type="EMBL" id="MCX5468463.1"/>
    </source>
</evidence>
<feature type="transmembrane region" description="Helical" evidence="1">
    <location>
        <begin position="64"/>
        <end position="82"/>
    </location>
</feature>
<keyword evidence="1" id="KW-0472">Membrane</keyword>
<dbReference type="AlphaFoldDB" id="A0A9X3DU76"/>
<gene>
    <name evidence="2" type="ORF">OSH00_12020</name>
</gene>
<comment type="caution">
    <text evidence="2">The sequence shown here is derived from an EMBL/GenBank/DDBJ whole genome shotgun (WGS) entry which is preliminary data.</text>
</comment>
<organism evidence="2 3">
    <name type="scientific">Acinetobacter nematophilus</name>
    <dbReference type="NCBI Taxonomy" id="2994642"/>
    <lineage>
        <taxon>Bacteria</taxon>
        <taxon>Pseudomonadati</taxon>
        <taxon>Pseudomonadota</taxon>
        <taxon>Gammaproteobacteria</taxon>
        <taxon>Moraxellales</taxon>
        <taxon>Moraxellaceae</taxon>
        <taxon>Acinetobacter</taxon>
    </lineage>
</organism>
<evidence type="ECO:0000256" key="1">
    <source>
        <dbReference type="SAM" id="Phobius"/>
    </source>
</evidence>
<sequence>MKINPVVMALALLTICPLLLLILLPAPAIAQSWQVDMAQWINQSLKIQSTNTGELEYFSLFVKSYLTLLCPFWAVLIIYLIIKDEADEIPKPNQFKPLDAVIVLSFFCFCIGFAITLSLWHLNPSLVSIRVKNSFLFRILYEYKLGIILAELFYFAILLIALLGFITAVIINIHQQFLKRQK</sequence>
<feature type="transmembrane region" description="Helical" evidence="1">
    <location>
        <begin position="152"/>
        <end position="173"/>
    </location>
</feature>
<protein>
    <submittedName>
        <fullName evidence="2">Uncharacterized protein</fullName>
    </submittedName>
</protein>
<dbReference type="Proteomes" id="UP001146019">
    <property type="component" value="Unassembled WGS sequence"/>
</dbReference>
<proteinExistence type="predicted"/>
<keyword evidence="1" id="KW-1133">Transmembrane helix</keyword>
<reference evidence="2" key="1">
    <citation type="submission" date="2022-11" db="EMBL/GenBank/DDBJ databases">
        <title>Biodiversity and phylogenetic relationships of bacteria.</title>
        <authorList>
            <person name="Machado R.A.R."/>
            <person name="Bhat A."/>
            <person name="Loulou A."/>
            <person name="Kallel S."/>
        </authorList>
    </citation>
    <scope>NUCLEOTIDE SEQUENCE</scope>
    <source>
        <strain evidence="2">A-IN1</strain>
    </source>
</reference>
<accession>A0A9X3DU76</accession>
<name>A0A9X3DU76_9GAMM</name>
<feature type="transmembrane region" description="Helical" evidence="1">
    <location>
        <begin position="102"/>
        <end position="122"/>
    </location>
</feature>
<dbReference type="EMBL" id="JAPKMY010000005">
    <property type="protein sequence ID" value="MCX5468463.1"/>
    <property type="molecule type" value="Genomic_DNA"/>
</dbReference>
<keyword evidence="1" id="KW-0812">Transmembrane</keyword>
<dbReference type="RefSeq" id="WP_266130605.1">
    <property type="nucleotide sequence ID" value="NZ_JAPKMY010000005.1"/>
</dbReference>